<evidence type="ECO:0000256" key="1">
    <source>
        <dbReference type="SAM" id="Phobius"/>
    </source>
</evidence>
<keyword evidence="1" id="KW-1133">Transmembrane helix</keyword>
<evidence type="ECO:0000313" key="2">
    <source>
        <dbReference type="EMBL" id="PBK78609.1"/>
    </source>
</evidence>
<feature type="non-terminal residue" evidence="2">
    <location>
        <position position="656"/>
    </location>
</feature>
<feature type="transmembrane region" description="Helical" evidence="1">
    <location>
        <begin position="550"/>
        <end position="567"/>
    </location>
</feature>
<keyword evidence="1" id="KW-0812">Transmembrane</keyword>
<accession>A0A2H3C6B1</accession>
<sequence>MCRSRAVRMSLEVYQMLSSGRLPQLPVHRTPCLLQQKSVNGSSLAMRPPIAMILPVVELLLPLVSETMIPTLRIPPCSPTSEVTAREAAGQIAESSESIVLPQSGTPESMYDWSKDEIEFEEWLPSSIGHYGRKTLIDEFTLPKFTVPAMLTDFSAYRRNSPQTGGEEVLPVLPMGWTKHTHSDGKPYFYHDHDKIITEEWLYDIDIAERVTRYISILKDAISKRSESFGPVKSWHLYVEIKEYELSAWEGDDRFRCRYYFVNHDAECLFWLSKFTLDRYLWELRGEMSPDLVRRYLQREYWNHHYFFSDLHRLTKAQWNTVQRSILLAETDVTMSETSTVTRSIDTLKIMSKSIILAEKVDASEVAAAYMMALLRDQIFNYHGQRDARTGRDESVFGYDHNNRKRTVPFRTMNILLFYAPIKHYTSLHKVWVDRLISRGPWQHLIEQITDKWQQHVGLATILLAVNMAFLAIPSVDATGAGQQHCFVTQLLCYLSVASSMATIIIGLILMSHHNALKHVDVAVVTEFLERHWQEYIGFERLSIMYSTPYALLMWSMVSFLASFFLMCLESANPVSLKVFVTLAFILGTALCVWCIYLFWDGSDQWIQRFLEFRPGSLSRLKEELRSILSYDNIRRFRDKLRRAVFRTTGPILPTT</sequence>
<organism evidence="2 3">
    <name type="scientific">Armillaria solidipes</name>
    <dbReference type="NCBI Taxonomy" id="1076256"/>
    <lineage>
        <taxon>Eukaryota</taxon>
        <taxon>Fungi</taxon>
        <taxon>Dikarya</taxon>
        <taxon>Basidiomycota</taxon>
        <taxon>Agaricomycotina</taxon>
        <taxon>Agaricomycetes</taxon>
        <taxon>Agaricomycetidae</taxon>
        <taxon>Agaricales</taxon>
        <taxon>Marasmiineae</taxon>
        <taxon>Physalacriaceae</taxon>
        <taxon>Armillaria</taxon>
    </lineage>
</organism>
<dbReference type="AlphaFoldDB" id="A0A2H3C6B1"/>
<name>A0A2H3C6B1_9AGAR</name>
<protein>
    <recommendedName>
        <fullName evidence="4">WW domain-containing protein</fullName>
    </recommendedName>
</protein>
<keyword evidence="3" id="KW-1185">Reference proteome</keyword>
<reference evidence="3" key="1">
    <citation type="journal article" date="2017" name="Nat. Ecol. Evol.">
        <title>Genome expansion and lineage-specific genetic innovations in the forest pathogenic fungi Armillaria.</title>
        <authorList>
            <person name="Sipos G."/>
            <person name="Prasanna A.N."/>
            <person name="Walter M.C."/>
            <person name="O'Connor E."/>
            <person name="Balint B."/>
            <person name="Krizsan K."/>
            <person name="Kiss B."/>
            <person name="Hess J."/>
            <person name="Varga T."/>
            <person name="Slot J."/>
            <person name="Riley R."/>
            <person name="Boka B."/>
            <person name="Rigling D."/>
            <person name="Barry K."/>
            <person name="Lee J."/>
            <person name="Mihaltcheva S."/>
            <person name="LaButti K."/>
            <person name="Lipzen A."/>
            <person name="Waldron R."/>
            <person name="Moloney N.M."/>
            <person name="Sperisen C."/>
            <person name="Kredics L."/>
            <person name="Vagvoelgyi C."/>
            <person name="Patrignani A."/>
            <person name="Fitzpatrick D."/>
            <person name="Nagy I."/>
            <person name="Doyle S."/>
            <person name="Anderson J.B."/>
            <person name="Grigoriev I.V."/>
            <person name="Gueldener U."/>
            <person name="Muensterkoetter M."/>
            <person name="Nagy L.G."/>
        </authorList>
    </citation>
    <scope>NUCLEOTIDE SEQUENCE [LARGE SCALE GENOMIC DNA]</scope>
    <source>
        <strain evidence="3">28-4</strain>
    </source>
</reference>
<gene>
    <name evidence="2" type="ORF">ARMSODRAFT_947563</name>
</gene>
<keyword evidence="1" id="KW-0472">Membrane</keyword>
<dbReference type="EMBL" id="KZ293415">
    <property type="protein sequence ID" value="PBK78609.1"/>
    <property type="molecule type" value="Genomic_DNA"/>
</dbReference>
<dbReference type="STRING" id="1076256.A0A2H3C6B1"/>
<feature type="transmembrane region" description="Helical" evidence="1">
    <location>
        <begin position="579"/>
        <end position="600"/>
    </location>
</feature>
<feature type="transmembrane region" description="Helical" evidence="1">
    <location>
        <begin position="488"/>
        <end position="510"/>
    </location>
</feature>
<dbReference type="Proteomes" id="UP000218334">
    <property type="component" value="Unassembled WGS sequence"/>
</dbReference>
<evidence type="ECO:0008006" key="4">
    <source>
        <dbReference type="Google" id="ProtNLM"/>
    </source>
</evidence>
<proteinExistence type="predicted"/>
<feature type="transmembrane region" description="Helical" evidence="1">
    <location>
        <begin position="457"/>
        <end position="476"/>
    </location>
</feature>
<evidence type="ECO:0000313" key="3">
    <source>
        <dbReference type="Proteomes" id="UP000218334"/>
    </source>
</evidence>